<dbReference type="OrthoDB" id="5242510at2"/>
<protein>
    <recommendedName>
        <fullName evidence="3">DUF3445 domain-containing protein</fullName>
    </recommendedName>
</protein>
<gene>
    <name evidence="1" type="ORF">DFK10_03365</name>
</gene>
<keyword evidence="2" id="KW-1185">Reference proteome</keyword>
<proteinExistence type="predicted"/>
<evidence type="ECO:0008006" key="3">
    <source>
        <dbReference type="Google" id="ProtNLM"/>
    </source>
</evidence>
<dbReference type="Proteomes" id="UP000245293">
    <property type="component" value="Unassembled WGS sequence"/>
</dbReference>
<name>A0A2V1P953_9RHOB</name>
<dbReference type="Pfam" id="PF11927">
    <property type="entry name" value="HODM_asu-like"/>
    <property type="match status" value="1"/>
</dbReference>
<sequence>MQTQQILQNNLPEEMRQAALAPLPRMQPLDGPWLRFDAAYAPQMALRRRLIDQRRSEVIGQVSGAEAALAECLERVLEDLPERFRRDRDRVIGPDGVAVEIDRDDPLATMGRMLQQDICVLLPGQGEHMLAAAVLCFPASWTLVEKLGRPLSRIHDPVAEYDPDVAARVQRFFDAIRPERPLWRANHLRYDDPALFQPRSEADPRPVGGAGAAYERAEHQTLLRLPETGAVIFAIHTVVVRAQTR</sequence>
<accession>A0A2V1P953</accession>
<dbReference type="AlphaFoldDB" id="A0A2V1P953"/>
<dbReference type="RefSeq" id="WP_109386554.1">
    <property type="nucleotide sequence ID" value="NZ_QETF01000002.1"/>
</dbReference>
<reference evidence="2" key="1">
    <citation type="submission" date="2018-05" db="EMBL/GenBank/DDBJ databases">
        <authorList>
            <person name="Du Z."/>
            <person name="Wang X."/>
        </authorList>
    </citation>
    <scope>NUCLEOTIDE SEQUENCE [LARGE SCALE GENOMIC DNA]</scope>
    <source>
        <strain evidence="2">WDS4C29</strain>
    </source>
</reference>
<dbReference type="EMBL" id="QETF01000002">
    <property type="protein sequence ID" value="PWG18298.1"/>
    <property type="molecule type" value="Genomic_DNA"/>
</dbReference>
<comment type="caution">
    <text evidence="1">The sequence shown here is derived from an EMBL/GenBank/DDBJ whole genome shotgun (WGS) entry which is preliminary data.</text>
</comment>
<organism evidence="1 2">
    <name type="scientific">Salibaculum griseiflavum</name>
    <dbReference type="NCBI Taxonomy" id="1914409"/>
    <lineage>
        <taxon>Bacteria</taxon>
        <taxon>Pseudomonadati</taxon>
        <taxon>Pseudomonadota</taxon>
        <taxon>Alphaproteobacteria</taxon>
        <taxon>Rhodobacterales</taxon>
        <taxon>Roseobacteraceae</taxon>
        <taxon>Salibaculum</taxon>
    </lineage>
</organism>
<dbReference type="InterPro" id="IPR021848">
    <property type="entry name" value="HODM_asu-like"/>
</dbReference>
<evidence type="ECO:0000313" key="2">
    <source>
        <dbReference type="Proteomes" id="UP000245293"/>
    </source>
</evidence>
<evidence type="ECO:0000313" key="1">
    <source>
        <dbReference type="EMBL" id="PWG18298.1"/>
    </source>
</evidence>